<proteinExistence type="inferred from homology"/>
<dbReference type="Proteomes" id="UP001212997">
    <property type="component" value="Unassembled WGS sequence"/>
</dbReference>
<evidence type="ECO:0000259" key="4">
    <source>
        <dbReference type="PROSITE" id="PS51088"/>
    </source>
</evidence>
<evidence type="ECO:0000256" key="1">
    <source>
        <dbReference type="ARBA" id="ARBA00008421"/>
    </source>
</evidence>
<dbReference type="GO" id="GO:0003700">
    <property type="term" value="F:DNA-binding transcription factor activity"/>
    <property type="evidence" value="ECO:0007669"/>
    <property type="project" value="InterPro"/>
</dbReference>
<keyword evidence="6" id="KW-1185">Reference proteome</keyword>
<dbReference type="Gene3D" id="6.10.20.40">
    <property type="entry name" value="TEA/ATTS domain"/>
    <property type="match status" value="1"/>
</dbReference>
<dbReference type="EMBL" id="JANAWD010000089">
    <property type="protein sequence ID" value="KAJ3487520.1"/>
    <property type="molecule type" value="Genomic_DNA"/>
</dbReference>
<comment type="similarity">
    <text evidence="1">Belongs to the TEC1 family.</text>
</comment>
<evidence type="ECO:0000313" key="6">
    <source>
        <dbReference type="Proteomes" id="UP001212997"/>
    </source>
</evidence>
<feature type="region of interest" description="Disordered" evidence="3">
    <location>
        <begin position="175"/>
        <end position="197"/>
    </location>
</feature>
<feature type="domain" description="TEA" evidence="4">
    <location>
        <begin position="52"/>
        <end position="126"/>
    </location>
</feature>
<protein>
    <recommendedName>
        <fullName evidence="4">TEA domain-containing protein</fullName>
    </recommendedName>
</protein>
<sequence>MPSPASHRQYAQHVRVSSTEDLSYSVTPSGSGSTNEVIQTIVTGRKCWKTMKGKGEVVWPPHLEAALVQGLEKYRPVETRSTRALGRYPMRNKFISEYIFKMTGKRRTPKQVGSRLQQLRDTCEGKRILKLLSTRAAENAKAEEAAAQSEMNAEVQPPCDRVVIDVLPNSAPWPSNDIGSIPSPLATDPSSASSSRGFAYNTPRPLRVIDPTVTFRAATALTAHSSFRVLYNGAVIHNEDAPLELRSTSCMPAAQYSSEMDCSYLYSTTLVPRFWRKLCESSDPSAYTVVQDVIRTASGSVPSSPTSSHQASSQSEDLLYSVVYIFSTHGSSLSTPPQSPGSCASVGGNADPDNMSYSTESTPELGPEFDDLCAFGTADTATMSPSIVSSVQHAHQSTYNQNVPAAYDAPPDLIRDGDEGYASLPQSPLDFAFPPAHVGVYPGMSVNTDVANTISQRYCGNYSPVDDGSLTAPSACYGDVPVGQGIWC</sequence>
<name>A0AAD5YKT2_9APHY</name>
<feature type="region of interest" description="Disordered" evidence="3">
    <location>
        <begin position="332"/>
        <end position="363"/>
    </location>
</feature>
<evidence type="ECO:0000256" key="2">
    <source>
        <dbReference type="PROSITE-ProRule" id="PRU00505"/>
    </source>
</evidence>
<dbReference type="SMART" id="SM00426">
    <property type="entry name" value="TEA"/>
    <property type="match status" value="1"/>
</dbReference>
<dbReference type="Pfam" id="PF01285">
    <property type="entry name" value="TEA"/>
    <property type="match status" value="1"/>
</dbReference>
<accession>A0AAD5YKT2</accession>
<dbReference type="AlphaFoldDB" id="A0AAD5YKT2"/>
<comment type="caution">
    <text evidence="5">The sequence shown here is derived from an EMBL/GenBank/DDBJ whole genome shotgun (WGS) entry which is preliminary data.</text>
</comment>
<dbReference type="InterPro" id="IPR038096">
    <property type="entry name" value="TEA/ATTS_sf"/>
</dbReference>
<evidence type="ECO:0000256" key="3">
    <source>
        <dbReference type="SAM" id="MobiDB-lite"/>
    </source>
</evidence>
<gene>
    <name evidence="5" type="ORF">NLI96_g3473</name>
</gene>
<reference evidence="5" key="1">
    <citation type="submission" date="2022-07" db="EMBL/GenBank/DDBJ databases">
        <title>Genome Sequence of Physisporinus lineatus.</title>
        <authorList>
            <person name="Buettner E."/>
        </authorList>
    </citation>
    <scope>NUCLEOTIDE SEQUENCE</scope>
    <source>
        <strain evidence="5">VT162</strain>
    </source>
</reference>
<dbReference type="PROSITE" id="PS51088">
    <property type="entry name" value="TEA_2"/>
    <property type="match status" value="1"/>
</dbReference>
<feature type="DNA-binding region" description="TEA" evidence="2">
    <location>
        <begin position="52"/>
        <end position="126"/>
    </location>
</feature>
<organism evidence="5 6">
    <name type="scientific">Meripilus lineatus</name>
    <dbReference type="NCBI Taxonomy" id="2056292"/>
    <lineage>
        <taxon>Eukaryota</taxon>
        <taxon>Fungi</taxon>
        <taxon>Dikarya</taxon>
        <taxon>Basidiomycota</taxon>
        <taxon>Agaricomycotina</taxon>
        <taxon>Agaricomycetes</taxon>
        <taxon>Polyporales</taxon>
        <taxon>Meripilaceae</taxon>
        <taxon>Meripilus</taxon>
    </lineage>
</organism>
<feature type="compositionally biased region" description="Polar residues" evidence="3">
    <location>
        <begin position="332"/>
        <end position="342"/>
    </location>
</feature>
<dbReference type="InterPro" id="IPR000818">
    <property type="entry name" value="TEA/ATTS_dom"/>
</dbReference>
<evidence type="ECO:0000313" key="5">
    <source>
        <dbReference type="EMBL" id="KAJ3487520.1"/>
    </source>
</evidence>